<keyword evidence="8" id="KW-1185">Reference proteome</keyword>
<feature type="transmembrane region" description="Helical" evidence="5">
    <location>
        <begin position="96"/>
        <end position="116"/>
    </location>
</feature>
<dbReference type="AlphaFoldDB" id="A0A1B2JA15"/>
<dbReference type="GO" id="GO:0070916">
    <property type="term" value="C:inositol phosphoceramide synthase complex"/>
    <property type="evidence" value="ECO:0007669"/>
    <property type="project" value="TreeGrafter"/>
</dbReference>
<feature type="transmembrane region" description="Helical" evidence="5">
    <location>
        <begin position="183"/>
        <end position="202"/>
    </location>
</feature>
<feature type="transmembrane region" description="Helical" evidence="5">
    <location>
        <begin position="297"/>
        <end position="317"/>
    </location>
</feature>
<dbReference type="Pfam" id="PF14378">
    <property type="entry name" value="PAP2_3"/>
    <property type="match status" value="1"/>
</dbReference>
<feature type="transmembrane region" description="Helical" evidence="5">
    <location>
        <begin position="70"/>
        <end position="89"/>
    </location>
</feature>
<evidence type="ECO:0000313" key="7">
    <source>
        <dbReference type="EMBL" id="ANZ74884.1"/>
    </source>
</evidence>
<dbReference type="GO" id="GO:0006676">
    <property type="term" value="P:mannosyl diphosphorylinositol ceramide metabolic process"/>
    <property type="evidence" value="ECO:0007669"/>
    <property type="project" value="TreeGrafter"/>
</dbReference>
<proteinExistence type="predicted"/>
<dbReference type="InterPro" id="IPR052185">
    <property type="entry name" value="IPC_Synthase-Related"/>
</dbReference>
<dbReference type="InterPro" id="IPR026841">
    <property type="entry name" value="Aur1/Ipt1"/>
</dbReference>
<dbReference type="PANTHER" id="PTHR31310">
    <property type="match status" value="1"/>
</dbReference>
<dbReference type="InterPro" id="IPR036938">
    <property type="entry name" value="PAP2/HPO_sf"/>
</dbReference>
<name>A0A1B2JA15_PICPA</name>
<evidence type="ECO:0000256" key="2">
    <source>
        <dbReference type="ARBA" id="ARBA00022692"/>
    </source>
</evidence>
<feature type="domain" description="Phosphatidic acid phosphatase type 2/haloperoxidase" evidence="6">
    <location>
        <begin position="181"/>
        <end position="319"/>
    </location>
</feature>
<evidence type="ECO:0000313" key="8">
    <source>
        <dbReference type="Proteomes" id="UP000094565"/>
    </source>
</evidence>
<dbReference type="Proteomes" id="UP000094565">
    <property type="component" value="Chromosome 2"/>
</dbReference>
<organism evidence="7 8">
    <name type="scientific">Komagataella pastoris</name>
    <name type="common">Yeast</name>
    <name type="synonym">Pichia pastoris</name>
    <dbReference type="NCBI Taxonomy" id="4922"/>
    <lineage>
        <taxon>Eukaryota</taxon>
        <taxon>Fungi</taxon>
        <taxon>Dikarya</taxon>
        <taxon>Ascomycota</taxon>
        <taxon>Saccharomycotina</taxon>
        <taxon>Pichiomycetes</taxon>
        <taxon>Pichiales</taxon>
        <taxon>Pichiaceae</taxon>
        <taxon>Komagataella</taxon>
    </lineage>
</organism>
<feature type="transmembrane region" description="Helical" evidence="5">
    <location>
        <begin position="235"/>
        <end position="256"/>
    </location>
</feature>
<comment type="subcellular location">
    <subcellularLocation>
        <location evidence="1">Membrane</location>
        <topology evidence="1">Multi-pass membrane protein</topology>
    </subcellularLocation>
</comment>
<feature type="transmembrane region" description="Helical" evidence="5">
    <location>
        <begin position="268"/>
        <end position="291"/>
    </location>
</feature>
<dbReference type="Gene3D" id="1.20.144.10">
    <property type="entry name" value="Phosphatidic acid phosphatase type 2/haloperoxidase"/>
    <property type="match status" value="1"/>
</dbReference>
<feature type="transmembrane region" description="Helical" evidence="5">
    <location>
        <begin position="154"/>
        <end position="176"/>
    </location>
</feature>
<dbReference type="PANTHER" id="PTHR31310:SF11">
    <property type="entry name" value="INOSITOL PHOSPHORYLCERAMIDE SYNTHASE CATALYTIC SUBUNIT AUR1"/>
    <property type="match status" value="1"/>
</dbReference>
<evidence type="ECO:0000256" key="1">
    <source>
        <dbReference type="ARBA" id="ARBA00004141"/>
    </source>
</evidence>
<dbReference type="SUPFAM" id="SSF48317">
    <property type="entry name" value="Acid phosphatase/Vanadium-dependent haloperoxidase"/>
    <property type="match status" value="1"/>
</dbReference>
<keyword evidence="2 5" id="KW-0812">Transmembrane</keyword>
<sequence length="378" mass="43119">MNPIKAVVVLFDRYFYSEKQSECSDLDLRVKPDWNQLRTRIRNMPTCDICHYAFLLSVMMISMIVSPLHILFKLLVIIGFATIFTVPLTSQFFWSALPILTWVGLFFNMPFIPVWIKPAITVQSLPALETILYGDNLSDILAASPNAFLDLLAWLPYGIIHFAFPFILAALLFVFGPPRCLRAYAFAFGYMNLIGVITQLLFPAAPPWYRLLHNLEPANYSMNGSPGGLGRIDQLFGFDMYTTTFSKTSPIIFGAFPSLHSGSAVMEALFFSYLFPRLSWVACAYVSWLWWSTMYLSHHYFIDLTGGAVLSLTIFTYTKYRHLPMRSLKCWCRWSYTSIEKFDAYSSNPLRGKTSTDVVIELDESFSSSSSSTNLNWV</sequence>
<dbReference type="CDD" id="cd03386">
    <property type="entry name" value="PAP2_Aur1_like"/>
    <property type="match status" value="1"/>
</dbReference>
<dbReference type="OrthoDB" id="5784at2759"/>
<protein>
    <submittedName>
        <fullName evidence="7">BA75_02225T0</fullName>
    </submittedName>
</protein>
<evidence type="ECO:0000259" key="6">
    <source>
        <dbReference type="SMART" id="SM00014"/>
    </source>
</evidence>
<feature type="transmembrane region" description="Helical" evidence="5">
    <location>
        <begin position="46"/>
        <end position="64"/>
    </location>
</feature>
<evidence type="ECO:0000256" key="5">
    <source>
        <dbReference type="SAM" id="Phobius"/>
    </source>
</evidence>
<dbReference type="SMART" id="SM00014">
    <property type="entry name" value="acidPPc"/>
    <property type="match status" value="1"/>
</dbReference>
<dbReference type="EMBL" id="CP014585">
    <property type="protein sequence ID" value="ANZ74884.1"/>
    <property type="molecule type" value="Genomic_DNA"/>
</dbReference>
<dbReference type="GO" id="GO:0016020">
    <property type="term" value="C:membrane"/>
    <property type="evidence" value="ECO:0007669"/>
    <property type="project" value="UniProtKB-SubCell"/>
</dbReference>
<keyword evidence="4 5" id="KW-0472">Membrane</keyword>
<reference evidence="7 8" key="1">
    <citation type="submission" date="2016-02" db="EMBL/GenBank/DDBJ databases">
        <title>Comparative genomic and transcriptomic foundation for Pichia pastoris.</title>
        <authorList>
            <person name="Love K.R."/>
            <person name="Shah K.A."/>
            <person name="Whittaker C.A."/>
            <person name="Wu J."/>
            <person name="Bartlett M.C."/>
            <person name="Ma D."/>
            <person name="Leeson R.L."/>
            <person name="Priest M."/>
            <person name="Young S.K."/>
            <person name="Love J.C."/>
        </authorList>
    </citation>
    <scope>NUCLEOTIDE SEQUENCE [LARGE SCALE GENOMIC DNA]</scope>
    <source>
        <strain evidence="7 8">ATCC 28485</strain>
    </source>
</reference>
<accession>A0A1B2JA15</accession>
<gene>
    <name evidence="7" type="primary">AUR1</name>
    <name evidence="7" type="ORF">ATY40_BA7502225</name>
</gene>
<keyword evidence="3 5" id="KW-1133">Transmembrane helix</keyword>
<dbReference type="InterPro" id="IPR000326">
    <property type="entry name" value="PAP2/HPO"/>
</dbReference>
<evidence type="ECO:0000256" key="4">
    <source>
        <dbReference type="ARBA" id="ARBA00023136"/>
    </source>
</evidence>
<dbReference type="GO" id="GO:0030148">
    <property type="term" value="P:sphingolipid biosynthetic process"/>
    <property type="evidence" value="ECO:0007669"/>
    <property type="project" value="TreeGrafter"/>
</dbReference>
<evidence type="ECO:0000256" key="3">
    <source>
        <dbReference type="ARBA" id="ARBA00022989"/>
    </source>
</evidence>